<dbReference type="Proteomes" id="UP000050867">
    <property type="component" value="Unassembled WGS sequence"/>
</dbReference>
<dbReference type="SUPFAM" id="SSF56112">
    <property type="entry name" value="Protein kinase-like (PK-like)"/>
    <property type="match status" value="1"/>
</dbReference>
<reference evidence="2 3" key="1">
    <citation type="submission" date="2015-10" db="EMBL/GenBank/DDBJ databases">
        <title>Draft genome sequence of pyrrolomycin-producing Streptomyces vitaminophilus.</title>
        <authorList>
            <person name="Graham D.E."/>
            <person name="Mahan K.M."/>
            <person name="Klingeman D.M."/>
            <person name="Hettich R.L."/>
            <person name="Parry R.J."/>
        </authorList>
    </citation>
    <scope>NUCLEOTIDE SEQUENCE [LARGE SCALE GENOMIC DNA]</scope>
    <source>
        <strain evidence="2 3">ATCC 31673</strain>
    </source>
</reference>
<dbReference type="Gene3D" id="3.90.1200.10">
    <property type="match status" value="1"/>
</dbReference>
<dbReference type="InterPro" id="IPR011009">
    <property type="entry name" value="Kinase-like_dom_sf"/>
</dbReference>
<proteinExistence type="predicted"/>
<evidence type="ECO:0000313" key="2">
    <source>
        <dbReference type="EMBL" id="KRV50329.1"/>
    </source>
</evidence>
<dbReference type="eggNOG" id="COG2334">
    <property type="taxonomic scope" value="Bacteria"/>
</dbReference>
<comment type="caution">
    <text evidence="2">The sequence shown here is derived from an EMBL/GenBank/DDBJ whole genome shotgun (WGS) entry which is preliminary data.</text>
</comment>
<dbReference type="Pfam" id="PF01636">
    <property type="entry name" value="APH"/>
    <property type="match status" value="1"/>
</dbReference>
<evidence type="ECO:0000259" key="1">
    <source>
        <dbReference type="Pfam" id="PF01636"/>
    </source>
</evidence>
<organism evidence="2 3">
    <name type="scientific">Wenjunlia vitaminophila</name>
    <name type="common">Streptomyces vitaminophilus</name>
    <dbReference type="NCBI Taxonomy" id="76728"/>
    <lineage>
        <taxon>Bacteria</taxon>
        <taxon>Bacillati</taxon>
        <taxon>Actinomycetota</taxon>
        <taxon>Actinomycetes</taxon>
        <taxon>Kitasatosporales</taxon>
        <taxon>Streptomycetaceae</taxon>
        <taxon>Wenjunlia</taxon>
    </lineage>
</organism>
<dbReference type="STRING" id="76728.AQ490_14585"/>
<dbReference type="EMBL" id="LLZU01000005">
    <property type="protein sequence ID" value="KRV50329.1"/>
    <property type="molecule type" value="Genomic_DNA"/>
</dbReference>
<accession>A0A0T6LWD0</accession>
<keyword evidence="3" id="KW-1185">Reference proteome</keyword>
<dbReference type="AlphaFoldDB" id="A0A0T6LWD0"/>
<dbReference type="GO" id="GO:0016740">
    <property type="term" value="F:transferase activity"/>
    <property type="evidence" value="ECO:0007669"/>
    <property type="project" value="UniProtKB-KW"/>
</dbReference>
<name>A0A0T6LWD0_WENVI</name>
<dbReference type="InterPro" id="IPR002575">
    <property type="entry name" value="Aminoglycoside_PTrfase"/>
</dbReference>
<keyword evidence="2" id="KW-0808">Transferase</keyword>
<sequence length="309" mass="32621">MNGLVGELARMLGGEPVVLAQRDDSVVVRVGDLVAKAHAADTDQAGLDARLAVASTLPGVLLPPVRQRRPGWVRGRRVTLWPYGEPVGSGDPEAAPWAEAGRLLARLHSVPLDSLPGTPPPMRGPAKVARALQRLGAVAQDTSSAVVRRAAAGLPGWARGQGTPPDRDVLVHGDLHLGQLVRVPPGQWRLIDVDDLGVGDPAWDLARPAAWYATGLLAPELWVRLLTAYQDTGGPAVPPRGEDPWPVLDVPARALTVQSAALSVVRARREGRPLDEVDQALVAACERIAGLTSGAPTRHARKVRTPPSG</sequence>
<dbReference type="RefSeq" id="WP_018382211.1">
    <property type="nucleotide sequence ID" value="NZ_LLZU01000005.1"/>
</dbReference>
<evidence type="ECO:0000313" key="3">
    <source>
        <dbReference type="Proteomes" id="UP000050867"/>
    </source>
</evidence>
<protein>
    <submittedName>
        <fullName evidence="2">Aminoglycoside phosphotransferase</fullName>
    </submittedName>
</protein>
<feature type="domain" description="Aminoglycoside phosphotransferase" evidence="1">
    <location>
        <begin position="65"/>
        <end position="230"/>
    </location>
</feature>
<dbReference type="OrthoDB" id="4558647at2"/>
<gene>
    <name evidence="2" type="ORF">AQ490_14585</name>
</gene>